<dbReference type="Proteomes" id="UP000267029">
    <property type="component" value="Unassembled WGS sequence"/>
</dbReference>
<dbReference type="WBParaSite" id="MCU_010174-RA">
    <property type="protein sequence ID" value="MCU_010174-RA"/>
    <property type="gene ID" value="MCU_010174"/>
</dbReference>
<reference evidence="2 3" key="1">
    <citation type="submission" date="2018-10" db="EMBL/GenBank/DDBJ databases">
        <authorList>
            <consortium name="Pathogen Informatics"/>
        </authorList>
    </citation>
    <scope>NUCLEOTIDE SEQUENCE [LARGE SCALE GENOMIC DNA]</scope>
</reference>
<dbReference type="OrthoDB" id="4249at2759"/>
<dbReference type="EMBL" id="UXSR01000617">
    <property type="protein sequence ID" value="VDD77071.1"/>
    <property type="molecule type" value="Genomic_DNA"/>
</dbReference>
<feature type="signal peptide" evidence="1">
    <location>
        <begin position="1"/>
        <end position="21"/>
    </location>
</feature>
<evidence type="ECO:0000256" key="1">
    <source>
        <dbReference type="SAM" id="SignalP"/>
    </source>
</evidence>
<feature type="chain" id="PRO_5043132228" evidence="1">
    <location>
        <begin position="22"/>
        <end position="78"/>
    </location>
</feature>
<sequence length="78" mass="9384">MLWSHLKPALLILMSRWPVQTRNYLSTHLPYAIAVGRHSRNLLFVYWERYWSMDIEELRGRLRVPPPPQVKKVKKFPA</sequence>
<organism evidence="4">
    <name type="scientific">Mesocestoides corti</name>
    <name type="common">Flatworm</name>
    <dbReference type="NCBI Taxonomy" id="53468"/>
    <lineage>
        <taxon>Eukaryota</taxon>
        <taxon>Metazoa</taxon>
        <taxon>Spiralia</taxon>
        <taxon>Lophotrochozoa</taxon>
        <taxon>Platyhelminthes</taxon>
        <taxon>Cestoda</taxon>
        <taxon>Eucestoda</taxon>
        <taxon>Cyclophyllidea</taxon>
        <taxon>Mesocestoididae</taxon>
        <taxon>Mesocestoides</taxon>
    </lineage>
</organism>
<dbReference type="Pfam" id="PF05019">
    <property type="entry name" value="Coq4"/>
    <property type="match status" value="1"/>
</dbReference>
<evidence type="ECO:0000313" key="3">
    <source>
        <dbReference type="Proteomes" id="UP000267029"/>
    </source>
</evidence>
<protein>
    <submittedName>
        <fullName evidence="4">Secreted protein</fullName>
    </submittedName>
</protein>
<evidence type="ECO:0000313" key="2">
    <source>
        <dbReference type="EMBL" id="VDD77071.1"/>
    </source>
</evidence>
<name>A0A0R3U884_MESCO</name>
<dbReference type="InterPro" id="IPR007715">
    <property type="entry name" value="Coq4"/>
</dbReference>
<proteinExistence type="predicted"/>
<gene>
    <name evidence="2" type="ORF">MCOS_LOCUS3074</name>
</gene>
<keyword evidence="1" id="KW-0732">Signal</keyword>
<dbReference type="GO" id="GO:0006744">
    <property type="term" value="P:ubiquinone biosynthetic process"/>
    <property type="evidence" value="ECO:0007669"/>
    <property type="project" value="InterPro"/>
</dbReference>
<keyword evidence="3" id="KW-1185">Reference proteome</keyword>
<reference evidence="4" key="2">
    <citation type="submission" date="2019-11" db="UniProtKB">
        <authorList>
            <consortium name="WormBaseParasite"/>
        </authorList>
    </citation>
    <scope>IDENTIFICATION</scope>
</reference>
<accession>A0A0R3U884</accession>
<dbReference type="AlphaFoldDB" id="A0A0R3U884"/>
<evidence type="ECO:0000313" key="4">
    <source>
        <dbReference type="WBParaSite" id="MCU_010174-RA"/>
    </source>
</evidence>